<proteinExistence type="predicted"/>
<sequence>MNVIQHTSGPGTGMGWLPDRPDIRDYTEETNGIASLVARTGALKAPTLPQKHDLRPHCSPVVDQEEIGSCTANAAAGIVEYFQLRAAQKYIPVSRMFLYKATRNLLQWTGDTGAYLRTTMGALRLFGTPPERYWPYDTVQFDAEPSAFCYSFAEQFQALQYYRLDTPSRPPGELLHDIKSHVYAGLPPMFGFTVYGSIFQADNGDIPFPTPHENVAGGHAVVVVGFDDSRVVTNPIDGSTTSGAFVVRNSWGPGWGDSGYGYLPYQYVLDSLAEDFWVLVSAEYLETGVFDA</sequence>
<dbReference type="InterPro" id="IPR038765">
    <property type="entry name" value="Papain-like_cys_pep_sf"/>
</dbReference>
<reference evidence="2 3" key="1">
    <citation type="submission" date="2024-09" db="EMBL/GenBank/DDBJ databases">
        <title>The Natural Products Discovery Center: Release of the First 8490 Sequenced Strains for Exploring Actinobacteria Biosynthetic Diversity.</title>
        <authorList>
            <person name="Kalkreuter E."/>
            <person name="Kautsar S.A."/>
            <person name="Yang D."/>
            <person name="Bader C.D."/>
            <person name="Teijaro C.N."/>
            <person name="Fluegel L."/>
            <person name="Davis C.M."/>
            <person name="Simpson J.R."/>
            <person name="Lauterbach L."/>
            <person name="Steele A.D."/>
            <person name="Gui C."/>
            <person name="Meng S."/>
            <person name="Li G."/>
            <person name="Viehrig K."/>
            <person name="Ye F."/>
            <person name="Su P."/>
            <person name="Kiefer A.F."/>
            <person name="Nichols A."/>
            <person name="Cepeda A.J."/>
            <person name="Yan W."/>
            <person name="Fan B."/>
            <person name="Jiang Y."/>
            <person name="Adhikari A."/>
            <person name="Zheng C.-J."/>
            <person name="Schuster L."/>
            <person name="Cowan T.M."/>
            <person name="Smanski M.J."/>
            <person name="Chevrette M.G."/>
            <person name="De Carvalho L.P.S."/>
            <person name="Shen B."/>
        </authorList>
    </citation>
    <scope>NUCLEOTIDE SEQUENCE [LARGE SCALE GENOMIC DNA]</scope>
    <source>
        <strain evidence="2 3">NPDC058348</strain>
    </source>
</reference>
<dbReference type="InterPro" id="IPR025660">
    <property type="entry name" value="Pept_his_AS"/>
</dbReference>
<keyword evidence="3" id="KW-1185">Reference proteome</keyword>
<dbReference type="EMBL" id="JBHXIJ010000002">
    <property type="protein sequence ID" value="MFD5097524.1"/>
    <property type="molecule type" value="Genomic_DNA"/>
</dbReference>
<dbReference type="CDD" id="cd02619">
    <property type="entry name" value="Peptidase_C1"/>
    <property type="match status" value="1"/>
</dbReference>
<dbReference type="SUPFAM" id="SSF54001">
    <property type="entry name" value="Cysteine proteinases"/>
    <property type="match status" value="1"/>
</dbReference>
<accession>A0ABW6FF19</accession>
<dbReference type="Pfam" id="PF00112">
    <property type="entry name" value="Peptidase_C1"/>
    <property type="match status" value="1"/>
</dbReference>
<evidence type="ECO:0000313" key="3">
    <source>
        <dbReference type="Proteomes" id="UP001598448"/>
    </source>
</evidence>
<name>A0ABW6FF19_9ACTN</name>
<dbReference type="Gene3D" id="3.90.70.10">
    <property type="entry name" value="Cysteine proteinases"/>
    <property type="match status" value="1"/>
</dbReference>
<evidence type="ECO:0000313" key="2">
    <source>
        <dbReference type="EMBL" id="MFD5097524.1"/>
    </source>
</evidence>
<feature type="domain" description="Peptidase C1A papain C-terminal" evidence="1">
    <location>
        <begin position="48"/>
        <end position="262"/>
    </location>
</feature>
<dbReference type="PROSITE" id="PS00639">
    <property type="entry name" value="THIOL_PROTEASE_HIS"/>
    <property type="match status" value="1"/>
</dbReference>
<evidence type="ECO:0000259" key="1">
    <source>
        <dbReference type="Pfam" id="PF00112"/>
    </source>
</evidence>
<protein>
    <submittedName>
        <fullName evidence="2">C1 family peptidase</fullName>
    </submittedName>
</protein>
<comment type="caution">
    <text evidence="2">The sequence shown here is derived from an EMBL/GenBank/DDBJ whole genome shotgun (WGS) entry which is preliminary data.</text>
</comment>
<organism evidence="2 3">
    <name type="scientific">Streptomyces albidochromogenes</name>
    <dbReference type="NCBI Taxonomy" id="329524"/>
    <lineage>
        <taxon>Bacteria</taxon>
        <taxon>Bacillati</taxon>
        <taxon>Actinomycetota</taxon>
        <taxon>Actinomycetes</taxon>
        <taxon>Kitasatosporales</taxon>
        <taxon>Streptomycetaceae</taxon>
        <taxon>Streptomyces</taxon>
    </lineage>
</organism>
<gene>
    <name evidence="2" type="ORF">ACFWJN_00815</name>
</gene>
<dbReference type="Proteomes" id="UP001598448">
    <property type="component" value="Unassembled WGS sequence"/>
</dbReference>
<dbReference type="InterPro" id="IPR000668">
    <property type="entry name" value="Peptidase_C1A_C"/>
</dbReference>
<dbReference type="RefSeq" id="WP_386707007.1">
    <property type="nucleotide sequence ID" value="NZ_JBHXIJ010000002.1"/>
</dbReference>